<accession>A0A5Q0M7N4</accession>
<evidence type="ECO:0000313" key="1">
    <source>
        <dbReference type="EMBL" id="QFZ84594.1"/>
    </source>
</evidence>
<dbReference type="AlphaFoldDB" id="A0A5Q0M7N4"/>
<evidence type="ECO:0000313" key="2">
    <source>
        <dbReference type="Proteomes" id="UP000326780"/>
    </source>
</evidence>
<dbReference type="RefSeq" id="WP_153283212.1">
    <property type="nucleotide sequence ID" value="NZ_CP045644.1"/>
</dbReference>
<reference evidence="1 2" key="1">
    <citation type="submission" date="2019-10" db="EMBL/GenBank/DDBJ databases">
        <title>Complete genome sequence of Variovorax paradoxus 5C-2.</title>
        <authorList>
            <person name="Gogoleva N.E."/>
            <person name="Balkin A.S."/>
        </authorList>
    </citation>
    <scope>NUCLEOTIDE SEQUENCE [LARGE SCALE GENOMIC DNA]</scope>
    <source>
        <strain evidence="1 2">5C-2</strain>
    </source>
</reference>
<gene>
    <name evidence="1" type="ORF">GFK26_18370</name>
</gene>
<sequence>MLNADTYLTSDTAAIPYSLAADNRIQGVHPLRLYYLNHLGIEHQALFMSSDGLHANARAACDAYIRALGGELLDVHAEVCVA</sequence>
<proteinExistence type="predicted"/>
<name>A0A5Q0M7N4_VARPD</name>
<dbReference type="EMBL" id="CP045644">
    <property type="protein sequence ID" value="QFZ84594.1"/>
    <property type="molecule type" value="Genomic_DNA"/>
</dbReference>
<protein>
    <submittedName>
        <fullName evidence="1">Uncharacterized protein</fullName>
    </submittedName>
</protein>
<dbReference type="Proteomes" id="UP000326780">
    <property type="component" value="Chromosome"/>
</dbReference>
<organism evidence="1 2">
    <name type="scientific">Variovorax paradoxus</name>
    <dbReference type="NCBI Taxonomy" id="34073"/>
    <lineage>
        <taxon>Bacteria</taxon>
        <taxon>Pseudomonadati</taxon>
        <taxon>Pseudomonadota</taxon>
        <taxon>Betaproteobacteria</taxon>
        <taxon>Burkholderiales</taxon>
        <taxon>Comamonadaceae</taxon>
        <taxon>Variovorax</taxon>
    </lineage>
</organism>